<evidence type="ECO:0000256" key="2">
    <source>
        <dbReference type="ARBA" id="ARBA00023002"/>
    </source>
</evidence>
<keyword evidence="2" id="KW-0560">Oxidoreductase</keyword>
<gene>
    <name evidence="5" type="ORF">KUF71_016469</name>
</gene>
<dbReference type="InterPro" id="IPR036291">
    <property type="entry name" value="NAD(P)-bd_dom_sf"/>
</dbReference>
<reference evidence="5" key="1">
    <citation type="submission" date="2021-07" db="EMBL/GenBank/DDBJ databases">
        <authorList>
            <person name="Catto M.A."/>
            <person name="Jacobson A."/>
            <person name="Kennedy G."/>
            <person name="Labadie P."/>
            <person name="Hunt B.G."/>
            <person name="Srinivasan R."/>
        </authorList>
    </citation>
    <scope>NUCLEOTIDE SEQUENCE</scope>
    <source>
        <strain evidence="5">PL_HMW_Pooled</strain>
        <tissue evidence="5">Head</tissue>
    </source>
</reference>
<accession>A0AAE1HVE1</accession>
<dbReference type="Proteomes" id="UP001219518">
    <property type="component" value="Unassembled WGS sequence"/>
</dbReference>
<dbReference type="Pfam" id="PF00106">
    <property type="entry name" value="adh_short"/>
    <property type="match status" value="1"/>
</dbReference>
<dbReference type="Gene3D" id="3.40.50.720">
    <property type="entry name" value="NAD(P)-binding Rossmann-like Domain"/>
    <property type="match status" value="1"/>
</dbReference>
<dbReference type="EMBL" id="JAHWGI010001316">
    <property type="protein sequence ID" value="KAK3928120.1"/>
    <property type="molecule type" value="Genomic_DNA"/>
</dbReference>
<evidence type="ECO:0000256" key="3">
    <source>
        <dbReference type="RuleBase" id="RU000363"/>
    </source>
</evidence>
<dbReference type="AlphaFoldDB" id="A0AAE1HVE1"/>
<organism evidence="5 6">
    <name type="scientific">Frankliniella fusca</name>
    <dbReference type="NCBI Taxonomy" id="407009"/>
    <lineage>
        <taxon>Eukaryota</taxon>
        <taxon>Metazoa</taxon>
        <taxon>Ecdysozoa</taxon>
        <taxon>Arthropoda</taxon>
        <taxon>Hexapoda</taxon>
        <taxon>Insecta</taxon>
        <taxon>Pterygota</taxon>
        <taxon>Neoptera</taxon>
        <taxon>Paraneoptera</taxon>
        <taxon>Thysanoptera</taxon>
        <taxon>Terebrantia</taxon>
        <taxon>Thripoidea</taxon>
        <taxon>Thripidae</taxon>
        <taxon>Frankliniella</taxon>
    </lineage>
</organism>
<sequence length="340" mass="35085">MADLSSGGLLRGRVALVTGAGSGIGRSTCVAMAREGAGLVLADINESSAAETLSLVEAVPAPGPGPRPHHLVLRLDVTDEDGVDAALREVRRHFGQPADVLVNSAGIMGPMALLLDLDVKAMRDAYKINVEGTFLVMRAFARALKEAGRGGAVVNLSSVGKNACFPRRGHYAATKGAVSVLTQTASREWAPLGIRVNAVLPGLVDTPMTQNGAPPGVREEAVKAMASLGRMAQPEDRRGDRLPGVRPEQLHDRRRGPGVRRHLRRHLRTRASVSASASVSTSTSVSASLSTSVSASVSPSTSVSASMSASLSMSMSASLSTLMSVSASAGRVASARASPA</sequence>
<proteinExistence type="inferred from homology"/>
<comment type="similarity">
    <text evidence="1 3">Belongs to the short-chain dehydrogenases/reductases (SDR) family.</text>
</comment>
<feature type="compositionally biased region" description="Basic and acidic residues" evidence="4">
    <location>
        <begin position="233"/>
        <end position="251"/>
    </location>
</feature>
<protein>
    <submittedName>
        <fullName evidence="5">Estradiol 17-beta-dehydrogenase 8</fullName>
    </submittedName>
</protein>
<evidence type="ECO:0000313" key="5">
    <source>
        <dbReference type="EMBL" id="KAK3928120.1"/>
    </source>
</evidence>
<dbReference type="PRINTS" id="PR00081">
    <property type="entry name" value="GDHRDH"/>
</dbReference>
<dbReference type="GO" id="GO:0016491">
    <property type="term" value="F:oxidoreductase activity"/>
    <property type="evidence" value="ECO:0007669"/>
    <property type="project" value="UniProtKB-KW"/>
</dbReference>
<dbReference type="SUPFAM" id="SSF51735">
    <property type="entry name" value="NAD(P)-binding Rossmann-fold domains"/>
    <property type="match status" value="1"/>
</dbReference>
<dbReference type="PANTHER" id="PTHR24321">
    <property type="entry name" value="DEHYDROGENASES, SHORT CHAIN"/>
    <property type="match status" value="1"/>
</dbReference>
<evidence type="ECO:0000256" key="4">
    <source>
        <dbReference type="SAM" id="MobiDB-lite"/>
    </source>
</evidence>
<dbReference type="InterPro" id="IPR020904">
    <property type="entry name" value="Sc_DH/Rdtase_CS"/>
</dbReference>
<comment type="caution">
    <text evidence="5">The sequence shown here is derived from an EMBL/GenBank/DDBJ whole genome shotgun (WGS) entry which is preliminary data.</text>
</comment>
<dbReference type="PROSITE" id="PS00061">
    <property type="entry name" value="ADH_SHORT"/>
    <property type="match status" value="1"/>
</dbReference>
<evidence type="ECO:0000256" key="1">
    <source>
        <dbReference type="ARBA" id="ARBA00006484"/>
    </source>
</evidence>
<dbReference type="InterPro" id="IPR002347">
    <property type="entry name" value="SDR_fam"/>
</dbReference>
<reference evidence="5" key="2">
    <citation type="journal article" date="2023" name="BMC Genomics">
        <title>Pest status, molecular evolution, and epigenetic factors derived from the genome assembly of Frankliniella fusca, a thysanopteran phytovirus vector.</title>
        <authorList>
            <person name="Catto M.A."/>
            <person name="Labadie P.E."/>
            <person name="Jacobson A.L."/>
            <person name="Kennedy G.G."/>
            <person name="Srinivasan R."/>
            <person name="Hunt B.G."/>
        </authorList>
    </citation>
    <scope>NUCLEOTIDE SEQUENCE</scope>
    <source>
        <strain evidence="5">PL_HMW_Pooled</strain>
    </source>
</reference>
<feature type="region of interest" description="Disordered" evidence="4">
    <location>
        <begin position="227"/>
        <end position="301"/>
    </location>
</feature>
<name>A0AAE1HVE1_9NEOP</name>
<dbReference type="FunFam" id="3.40.50.720:FF:000084">
    <property type="entry name" value="Short-chain dehydrogenase reductase"/>
    <property type="match status" value="1"/>
</dbReference>
<feature type="compositionally biased region" description="Low complexity" evidence="4">
    <location>
        <begin position="270"/>
        <end position="301"/>
    </location>
</feature>
<feature type="compositionally biased region" description="Basic residues" evidence="4">
    <location>
        <begin position="252"/>
        <end position="269"/>
    </location>
</feature>
<keyword evidence="6" id="KW-1185">Reference proteome</keyword>
<feature type="non-terminal residue" evidence="5">
    <location>
        <position position="1"/>
    </location>
</feature>
<dbReference type="PRINTS" id="PR00080">
    <property type="entry name" value="SDRFAMILY"/>
</dbReference>
<dbReference type="PANTHER" id="PTHR24321:SF8">
    <property type="entry name" value="ESTRADIOL 17-BETA-DEHYDROGENASE 8-RELATED"/>
    <property type="match status" value="1"/>
</dbReference>
<evidence type="ECO:0000313" key="6">
    <source>
        <dbReference type="Proteomes" id="UP001219518"/>
    </source>
</evidence>
<dbReference type="CDD" id="cd05233">
    <property type="entry name" value="SDR_c"/>
    <property type="match status" value="1"/>
</dbReference>